<proteinExistence type="predicted"/>
<dbReference type="PANTHER" id="PTHR31307:SF3">
    <property type="entry name" value="HOMEODOMAIN-LIKE SUPERFAMILY PROTEIN"/>
    <property type="match status" value="1"/>
</dbReference>
<evidence type="ECO:0000313" key="2">
    <source>
        <dbReference type="EMBL" id="KAH7388462.1"/>
    </source>
</evidence>
<dbReference type="InterPro" id="IPR001005">
    <property type="entry name" value="SANT/Myb"/>
</dbReference>
<dbReference type="AlphaFoldDB" id="A0A8T2T1Q2"/>
<dbReference type="PROSITE" id="PS50090">
    <property type="entry name" value="MYB_LIKE"/>
    <property type="match status" value="1"/>
</dbReference>
<dbReference type="Pfam" id="PF13837">
    <property type="entry name" value="Myb_DNA-bind_4"/>
    <property type="match status" value="1"/>
</dbReference>
<accession>A0A8T2T1Q2</accession>
<dbReference type="InterPro" id="IPR044823">
    <property type="entry name" value="ASIL1/2-like"/>
</dbReference>
<dbReference type="SMART" id="SM00595">
    <property type="entry name" value="MADF"/>
    <property type="match status" value="1"/>
</dbReference>
<reference evidence="2" key="1">
    <citation type="submission" date="2021-08" db="EMBL/GenBank/DDBJ databases">
        <title>WGS assembly of Ceratopteris richardii.</title>
        <authorList>
            <person name="Marchant D.B."/>
            <person name="Chen G."/>
            <person name="Jenkins J."/>
            <person name="Shu S."/>
            <person name="Leebens-Mack J."/>
            <person name="Grimwood J."/>
            <person name="Schmutz J."/>
            <person name="Soltis P."/>
            <person name="Soltis D."/>
            <person name="Chen Z.-H."/>
        </authorList>
    </citation>
    <scope>NUCLEOTIDE SEQUENCE</scope>
    <source>
        <strain evidence="2">Whitten #5841</strain>
        <tissue evidence="2">Leaf</tissue>
    </source>
</reference>
<dbReference type="Proteomes" id="UP000825935">
    <property type="component" value="Chromosome 16"/>
</dbReference>
<sequence length="338" mass="38875">MSCELFFQISRDHTKKFERTTRRLTMGAEEDCSALAIAAHEEAPPPSQVQFDATVQQRWSELETIHLIAAYQEKWYLLKRGQLKARHWEEIANNVFLRTGSDEPSKSSVQCRHKLEKLRKKYKIEKQLEEERGPGASSWPFFEHMDAMERGKSIAKLNSGASGNGNLSRTPRLRLKWHDNGDKDYKPPKGIRHCSDLSSPKMNGSLCGTGTISQPTDYTYMESPRVNLRPKVRKSYAIYEEDYASINDKKGFPDHNNVDLFSKRMKSELASVVRSLGEGLLRIERMKLEIQQDNERLRAEVELKRISMLLDSQKQMAGMVTKALTGKKSVKKRQLQEL</sequence>
<organism evidence="2 3">
    <name type="scientific">Ceratopteris richardii</name>
    <name type="common">Triangle waterfern</name>
    <dbReference type="NCBI Taxonomy" id="49495"/>
    <lineage>
        <taxon>Eukaryota</taxon>
        <taxon>Viridiplantae</taxon>
        <taxon>Streptophyta</taxon>
        <taxon>Embryophyta</taxon>
        <taxon>Tracheophyta</taxon>
        <taxon>Polypodiopsida</taxon>
        <taxon>Polypodiidae</taxon>
        <taxon>Polypodiales</taxon>
        <taxon>Pteridineae</taxon>
        <taxon>Pteridaceae</taxon>
        <taxon>Parkerioideae</taxon>
        <taxon>Ceratopteris</taxon>
    </lineage>
</organism>
<dbReference type="PANTHER" id="PTHR31307">
    <property type="entry name" value="TRIHELIX TRANSCRIPTION FACTOR ASIL2"/>
    <property type="match status" value="1"/>
</dbReference>
<dbReference type="EMBL" id="CM035421">
    <property type="protein sequence ID" value="KAH7388462.1"/>
    <property type="molecule type" value="Genomic_DNA"/>
</dbReference>
<dbReference type="OMA" id="FRMEMEN"/>
<dbReference type="Gene3D" id="1.10.10.60">
    <property type="entry name" value="Homeodomain-like"/>
    <property type="match status" value="1"/>
</dbReference>
<dbReference type="InterPro" id="IPR044822">
    <property type="entry name" value="Myb_DNA-bind_4"/>
</dbReference>
<name>A0A8T2T1Q2_CERRI</name>
<evidence type="ECO:0000259" key="1">
    <source>
        <dbReference type="PROSITE" id="PS50090"/>
    </source>
</evidence>
<keyword evidence="3" id="KW-1185">Reference proteome</keyword>
<dbReference type="OrthoDB" id="1901794at2759"/>
<evidence type="ECO:0000313" key="3">
    <source>
        <dbReference type="Proteomes" id="UP000825935"/>
    </source>
</evidence>
<protein>
    <recommendedName>
        <fullName evidence="1">Myb-like domain-containing protein</fullName>
    </recommendedName>
</protein>
<feature type="domain" description="Myb-like" evidence="1">
    <location>
        <begin position="58"/>
        <end position="119"/>
    </location>
</feature>
<comment type="caution">
    <text evidence="2">The sequence shown here is derived from an EMBL/GenBank/DDBJ whole genome shotgun (WGS) entry which is preliminary data.</text>
</comment>
<gene>
    <name evidence="2" type="ORF">KP509_16G077000</name>
</gene>